<dbReference type="PANTHER" id="PTHR21240:SF30">
    <property type="entry name" value="AMIDOHYDROLASE-RELATED DOMAIN-CONTAINING PROTEIN-RELATED"/>
    <property type="match status" value="1"/>
</dbReference>
<dbReference type="SUPFAM" id="SSF51556">
    <property type="entry name" value="Metallo-dependent hydrolases"/>
    <property type="match status" value="1"/>
</dbReference>
<dbReference type="AlphaFoldDB" id="A0A8E2ETK1"/>
<evidence type="ECO:0000256" key="1">
    <source>
        <dbReference type="ARBA" id="ARBA00022793"/>
    </source>
</evidence>
<comment type="similarity">
    <text evidence="3">Belongs to the metallo-dependent hydrolases superfamily.</text>
</comment>
<dbReference type="GO" id="GO:0016831">
    <property type="term" value="F:carboxy-lyase activity"/>
    <property type="evidence" value="ECO:0007669"/>
    <property type="project" value="UniProtKB-KW"/>
</dbReference>
<keyword evidence="2 3" id="KW-0456">Lyase</keyword>
<dbReference type="GO" id="GO:0016787">
    <property type="term" value="F:hydrolase activity"/>
    <property type="evidence" value="ECO:0007669"/>
    <property type="project" value="UniProtKB-KW"/>
</dbReference>
<dbReference type="Gene3D" id="3.20.20.140">
    <property type="entry name" value="Metal-dependent hydrolases"/>
    <property type="match status" value="1"/>
</dbReference>
<evidence type="ECO:0000259" key="4">
    <source>
        <dbReference type="Pfam" id="PF04909"/>
    </source>
</evidence>
<reference evidence="5 6" key="1">
    <citation type="journal article" date="2016" name="Nat. Commun.">
        <title>Ectomycorrhizal ecology is imprinted in the genome of the dominant symbiotic fungus Cenococcum geophilum.</title>
        <authorList>
            <consortium name="DOE Joint Genome Institute"/>
            <person name="Peter M."/>
            <person name="Kohler A."/>
            <person name="Ohm R.A."/>
            <person name="Kuo A."/>
            <person name="Krutzmann J."/>
            <person name="Morin E."/>
            <person name="Arend M."/>
            <person name="Barry K.W."/>
            <person name="Binder M."/>
            <person name="Choi C."/>
            <person name="Clum A."/>
            <person name="Copeland A."/>
            <person name="Grisel N."/>
            <person name="Haridas S."/>
            <person name="Kipfer T."/>
            <person name="LaButti K."/>
            <person name="Lindquist E."/>
            <person name="Lipzen A."/>
            <person name="Maire R."/>
            <person name="Meier B."/>
            <person name="Mihaltcheva S."/>
            <person name="Molinier V."/>
            <person name="Murat C."/>
            <person name="Poggeler S."/>
            <person name="Quandt C.A."/>
            <person name="Sperisen C."/>
            <person name="Tritt A."/>
            <person name="Tisserant E."/>
            <person name="Crous P.W."/>
            <person name="Henrissat B."/>
            <person name="Nehls U."/>
            <person name="Egli S."/>
            <person name="Spatafora J.W."/>
            <person name="Grigoriev I.V."/>
            <person name="Martin F.M."/>
        </authorList>
    </citation>
    <scope>NUCLEOTIDE SEQUENCE [LARGE SCALE GENOMIC DNA]</scope>
    <source>
        <strain evidence="5 6">CBS 207.34</strain>
    </source>
</reference>
<keyword evidence="6" id="KW-1185">Reference proteome</keyword>
<dbReference type="PANTHER" id="PTHR21240">
    <property type="entry name" value="2-AMINO-3-CARBOXYLMUCONATE-6-SEMIALDEHYDE DECARBOXYLASE"/>
    <property type="match status" value="1"/>
</dbReference>
<accession>A0A8E2ETK1</accession>
<name>A0A8E2ETK1_9PEZI</name>
<keyword evidence="1 3" id="KW-0210">Decarboxylase</keyword>
<evidence type="ECO:0000313" key="6">
    <source>
        <dbReference type="Proteomes" id="UP000250140"/>
    </source>
</evidence>
<dbReference type="InterPro" id="IPR006680">
    <property type="entry name" value="Amidohydro-rel"/>
</dbReference>
<feature type="domain" description="Amidohydrolase-related" evidence="4">
    <location>
        <begin position="71"/>
        <end position="324"/>
    </location>
</feature>
<sequence length="328" mass="36789">MTHFQETASLPLIALEEQYLNPEVISTQDSAQYSGLTPICMSKLKTTGPSRLRDMRNGGISMQVLSHVPVNLNPSTCRKANDALYSAIVTNSGKFAAFALLPLAEPKEAANELIRCIQKYRFVGALINSHHHGEFLDKERFWPLFAAAEEFKVPLYIHPNFPAPSFAPHYRGDYAESIAISLSTSDWGWHSETGLCILRLFAAGVFDRHPRIRLIIGQMGQMIPFMLDHIISTIQNWPEKPRRSFKDVWLNNIWVTTSGMFSMAPMACLVNTMPPTRILFSVGYPFSGNDMGKGFIEDLRVSGLVTQEELEGIAFRNAERLLGLKAQK</sequence>
<gene>
    <name evidence="5" type="ORF">AOQ84DRAFT_356334</name>
</gene>
<proteinExistence type="inferred from homology"/>
<evidence type="ECO:0000256" key="2">
    <source>
        <dbReference type="ARBA" id="ARBA00023239"/>
    </source>
</evidence>
<dbReference type="EMBL" id="KV750464">
    <property type="protein sequence ID" value="OCL04642.1"/>
    <property type="molecule type" value="Genomic_DNA"/>
</dbReference>
<dbReference type="InterPro" id="IPR032465">
    <property type="entry name" value="ACMSD"/>
</dbReference>
<keyword evidence="5" id="KW-0378">Hydrolase</keyword>
<dbReference type="GO" id="GO:0005829">
    <property type="term" value="C:cytosol"/>
    <property type="evidence" value="ECO:0007669"/>
    <property type="project" value="TreeGrafter"/>
</dbReference>
<dbReference type="Pfam" id="PF04909">
    <property type="entry name" value="Amidohydro_2"/>
    <property type="match status" value="1"/>
</dbReference>
<evidence type="ECO:0000313" key="5">
    <source>
        <dbReference type="EMBL" id="OCL04642.1"/>
    </source>
</evidence>
<protein>
    <submittedName>
        <fullName evidence="5">Amidohydrolase 2</fullName>
    </submittedName>
</protein>
<dbReference type="OrthoDB" id="432010at2759"/>
<organism evidence="5 6">
    <name type="scientific">Glonium stellatum</name>
    <dbReference type="NCBI Taxonomy" id="574774"/>
    <lineage>
        <taxon>Eukaryota</taxon>
        <taxon>Fungi</taxon>
        <taxon>Dikarya</taxon>
        <taxon>Ascomycota</taxon>
        <taxon>Pezizomycotina</taxon>
        <taxon>Dothideomycetes</taxon>
        <taxon>Pleosporomycetidae</taxon>
        <taxon>Gloniales</taxon>
        <taxon>Gloniaceae</taxon>
        <taxon>Glonium</taxon>
    </lineage>
</organism>
<dbReference type="GO" id="GO:0019748">
    <property type="term" value="P:secondary metabolic process"/>
    <property type="evidence" value="ECO:0007669"/>
    <property type="project" value="TreeGrafter"/>
</dbReference>
<dbReference type="InterPro" id="IPR032466">
    <property type="entry name" value="Metal_Hydrolase"/>
</dbReference>
<dbReference type="Proteomes" id="UP000250140">
    <property type="component" value="Unassembled WGS sequence"/>
</dbReference>
<evidence type="ECO:0000256" key="3">
    <source>
        <dbReference type="RuleBase" id="RU366045"/>
    </source>
</evidence>